<dbReference type="CDD" id="cd00051">
    <property type="entry name" value="EFh"/>
    <property type="match status" value="1"/>
</dbReference>
<organism evidence="5 6">
    <name type="scientific">Prymnesium parvum</name>
    <name type="common">Toxic golden alga</name>
    <dbReference type="NCBI Taxonomy" id="97485"/>
    <lineage>
        <taxon>Eukaryota</taxon>
        <taxon>Haptista</taxon>
        <taxon>Haptophyta</taxon>
        <taxon>Prymnesiophyceae</taxon>
        <taxon>Prymnesiales</taxon>
        <taxon>Prymnesiaceae</taxon>
        <taxon>Prymnesium</taxon>
    </lineage>
</organism>
<keyword evidence="1" id="KW-0106">Calcium</keyword>
<evidence type="ECO:0000256" key="3">
    <source>
        <dbReference type="SAM" id="SignalP"/>
    </source>
</evidence>
<dbReference type="Pfam" id="PF13499">
    <property type="entry name" value="EF-hand_7"/>
    <property type="match status" value="1"/>
</dbReference>
<evidence type="ECO:0000313" key="5">
    <source>
        <dbReference type="EMBL" id="KAL1496619.1"/>
    </source>
</evidence>
<dbReference type="SUPFAM" id="SSF47473">
    <property type="entry name" value="EF-hand"/>
    <property type="match status" value="1"/>
</dbReference>
<dbReference type="PROSITE" id="PS00018">
    <property type="entry name" value="EF_HAND_1"/>
    <property type="match status" value="1"/>
</dbReference>
<feature type="signal peptide" evidence="3">
    <location>
        <begin position="1"/>
        <end position="24"/>
    </location>
</feature>
<dbReference type="InterPro" id="IPR002048">
    <property type="entry name" value="EF_hand_dom"/>
</dbReference>
<feature type="chain" id="PRO_5044258457" description="EF-hand domain-containing protein" evidence="3">
    <location>
        <begin position="25"/>
        <end position="118"/>
    </location>
</feature>
<dbReference type="GO" id="GO:0005509">
    <property type="term" value="F:calcium ion binding"/>
    <property type="evidence" value="ECO:0007669"/>
    <property type="project" value="InterPro"/>
</dbReference>
<dbReference type="Proteomes" id="UP001515480">
    <property type="component" value="Unassembled WGS sequence"/>
</dbReference>
<evidence type="ECO:0000256" key="1">
    <source>
        <dbReference type="ARBA" id="ARBA00022837"/>
    </source>
</evidence>
<keyword evidence="6" id="KW-1185">Reference proteome</keyword>
<dbReference type="Gene3D" id="1.10.238.10">
    <property type="entry name" value="EF-hand"/>
    <property type="match status" value="1"/>
</dbReference>
<dbReference type="InterPro" id="IPR018247">
    <property type="entry name" value="EF_Hand_1_Ca_BS"/>
</dbReference>
<feature type="compositionally biased region" description="Basic and acidic residues" evidence="2">
    <location>
        <begin position="37"/>
        <end position="57"/>
    </location>
</feature>
<name>A0AB34IFJ5_PRYPA</name>
<feature type="domain" description="EF-hand" evidence="4">
    <location>
        <begin position="43"/>
        <end position="71"/>
    </location>
</feature>
<dbReference type="PROSITE" id="PS50222">
    <property type="entry name" value="EF_HAND_2"/>
    <property type="match status" value="2"/>
</dbReference>
<dbReference type="EMBL" id="JBGBPQ010000028">
    <property type="protein sequence ID" value="KAL1496619.1"/>
    <property type="molecule type" value="Genomic_DNA"/>
</dbReference>
<comment type="caution">
    <text evidence="5">The sequence shown here is derived from an EMBL/GenBank/DDBJ whole genome shotgun (WGS) entry which is preliminary data.</text>
</comment>
<dbReference type="AlphaFoldDB" id="A0AB34IFJ5"/>
<evidence type="ECO:0000313" key="6">
    <source>
        <dbReference type="Proteomes" id="UP001515480"/>
    </source>
</evidence>
<reference evidence="5 6" key="1">
    <citation type="journal article" date="2024" name="Science">
        <title>Giant polyketide synthase enzymes in the biosynthesis of giant marine polyether toxins.</title>
        <authorList>
            <person name="Fallon T.R."/>
            <person name="Shende V.V."/>
            <person name="Wierzbicki I.H."/>
            <person name="Pendleton A.L."/>
            <person name="Watervoot N.F."/>
            <person name="Auber R.P."/>
            <person name="Gonzalez D.J."/>
            <person name="Wisecaver J.H."/>
            <person name="Moore B.S."/>
        </authorList>
    </citation>
    <scope>NUCLEOTIDE SEQUENCE [LARGE SCALE GENOMIC DNA]</scope>
    <source>
        <strain evidence="5 6">12B1</strain>
    </source>
</reference>
<feature type="domain" description="EF-hand" evidence="4">
    <location>
        <begin position="75"/>
        <end position="110"/>
    </location>
</feature>
<gene>
    <name evidence="5" type="ORF">AB1Y20_014223</name>
</gene>
<protein>
    <recommendedName>
        <fullName evidence="4">EF-hand domain-containing protein</fullName>
    </recommendedName>
</protein>
<dbReference type="InterPro" id="IPR011992">
    <property type="entry name" value="EF-hand-dom_pair"/>
</dbReference>
<evidence type="ECO:0000259" key="4">
    <source>
        <dbReference type="PROSITE" id="PS50222"/>
    </source>
</evidence>
<keyword evidence="3" id="KW-0732">Signal</keyword>
<accession>A0AB34IFJ5</accession>
<feature type="region of interest" description="Disordered" evidence="2">
    <location>
        <begin position="25"/>
        <end position="57"/>
    </location>
</feature>
<sequence length="118" mass="13035">MRPLKRLLLLVGLLSLLIAAETAAAPVGGEDGAAADQAEHSLEEMQEAKEEFDSIDTNKDGFVTREEILEMDEVPEADEVQEFFETYDTNSDGKVSFDEIVAADALLREETKQQKSTE</sequence>
<dbReference type="SMART" id="SM00054">
    <property type="entry name" value="EFh"/>
    <property type="match status" value="2"/>
</dbReference>
<evidence type="ECO:0000256" key="2">
    <source>
        <dbReference type="SAM" id="MobiDB-lite"/>
    </source>
</evidence>
<proteinExistence type="predicted"/>